<dbReference type="SUPFAM" id="SSF52540">
    <property type="entry name" value="P-loop containing nucleoside triphosphate hydrolases"/>
    <property type="match status" value="1"/>
</dbReference>
<comment type="caution">
    <text evidence="17">The sequence shown here is derived from an EMBL/GenBank/DDBJ whole genome shotgun (WGS) entry which is preliminary data.</text>
</comment>
<dbReference type="PANTHER" id="PTHR11070">
    <property type="entry name" value="UVRD / RECB / PCRA DNA HELICASE FAMILY MEMBER"/>
    <property type="match status" value="1"/>
</dbReference>
<dbReference type="InterPro" id="IPR011604">
    <property type="entry name" value="PDDEXK-like_dom_sf"/>
</dbReference>
<keyword evidence="9" id="KW-0234">DNA repair</keyword>
<evidence type="ECO:0000256" key="7">
    <source>
        <dbReference type="ARBA" id="ARBA00022840"/>
    </source>
</evidence>
<keyword evidence="10" id="KW-0413">Isomerase</keyword>
<dbReference type="GO" id="GO:0003677">
    <property type="term" value="F:DNA binding"/>
    <property type="evidence" value="ECO:0007669"/>
    <property type="project" value="UniProtKB-KW"/>
</dbReference>
<protein>
    <recommendedName>
        <fullName evidence="12">DNA 3'-5' helicase</fullName>
        <ecNumber evidence="12">5.6.2.4</ecNumber>
    </recommendedName>
</protein>
<keyword evidence="4 14" id="KW-0378">Hydrolase</keyword>
<keyword evidence="2 14" id="KW-0547">Nucleotide-binding</keyword>
<dbReference type="OrthoDB" id="9810135at2"/>
<sequence>MNKDAFNPDQRVCVETLDAPLFVAAGAGSGKTFTLTQRIAWALLDGSGSDGGPFASSIDEIMAITFTDKAASEIKARVKSTLRAEGLAEESLKVDSAWISTIHGACARVLREHALELGIDPDFQMASDGFVADALAQAVEEVLIGHEEGSANGSVDALFAAYPPRSTGHGGTSVEDMLMDIAQAAAESPAGMDSVVDAGAGPAPVVLAQQALDLARTIAPSLAGLNDSSSKREFEAALHGCEQKLDELLSSWSEGADERFLGILGAFPMPKRTFGKGDNPYAAHVGEWAQELAEICLNALQASARIHFATLRGLASDVLAAFERIKREACVLDNTDLVTKAHRALEDHPAIAREYAHAFRLVMIDEFQDTDQMGIDMVMRLSDGGARLCTVGDAQQSIYRFRGADVGVFRAHEARMRALGDAAMVRTLDTNYRSNADVLAFVDCLFSGRAMFGASFMSLRPGRDESRIDAPYRGSAPRIQVVLVQRSKPPKGSSIDSSCKTAVAADAIARRFERLRAEGHRARDMVVLLGRMTNADAFARALRGRGFECVIAGGSLFGEAPETRAVVSLVRAIANPNDETALLDTLESDLFAVGDDDILSLVTECREDGSIARRALARGFWDLLDREPTVGISQGLAHAASVLDACCRMARTSTVEDTLLHALAASGWLARLESQGAEGIARAGNALKAVRFAAGLAAELGCGIAGVASAMPDRIVRAKEAPGALSAGEGDFVRIMTVHSSKGLEFPIVAVAEIGKGKEPTNEAFLSTRIKGVTYATLLPRSAFLPKELKKKADAFVLPEDVRADVDRLVASSESPASRRRAIVAYETEQGRQEAQRLMYVALTRASEALVLVMDVDDNAAHDIRAYASLDGAIRNSIMGFGGDSLADFPSGASTLPYGGSEDAAFERIVIGVNDEGGVIVAGGDGEACRWGDADADEGEKRVFAIPEAMPSRMPSVPFGPEREGFESYTSLSSLAGALDANKGGASATAREGVPSFDEASEAGIDPFADDAEEGAFGRAGAAFALDEDRATDVGAAFHALAQWSVEEFESGLSSCRCDASRREGLPLPPPDRIAATAQAFGVSSSAAPRLEAACLRWTGSACAREAIAWPNLHAEYPFFIPMGASSDGSEEWVLEGSMDLFSGEEDGSCARIVDYKTGGRFDDAPEDILERHRLQATCYAFAALSSGYDRVEATFVYVEQSDWHRDREPRCVVYSFDAADLDGMRDLLEAIHARRVCP</sequence>
<keyword evidence="18" id="KW-1185">Reference proteome</keyword>
<dbReference type="Gene3D" id="1.10.486.10">
    <property type="entry name" value="PCRA, domain 4"/>
    <property type="match status" value="1"/>
</dbReference>
<evidence type="ECO:0000313" key="17">
    <source>
        <dbReference type="EMBL" id="EEZ61926.1"/>
    </source>
</evidence>
<keyword evidence="6" id="KW-0269">Exonuclease</keyword>
<dbReference type="Pfam" id="PF00580">
    <property type="entry name" value="UvrD-helicase"/>
    <property type="match status" value="1"/>
</dbReference>
<evidence type="ECO:0000256" key="11">
    <source>
        <dbReference type="ARBA" id="ARBA00034617"/>
    </source>
</evidence>
<evidence type="ECO:0000256" key="12">
    <source>
        <dbReference type="ARBA" id="ARBA00034808"/>
    </source>
</evidence>
<keyword evidence="5 14" id="KW-0347">Helicase</keyword>
<dbReference type="Pfam" id="PF13361">
    <property type="entry name" value="UvrD_C"/>
    <property type="match status" value="1"/>
</dbReference>
<dbReference type="GO" id="GO:0005829">
    <property type="term" value="C:cytosol"/>
    <property type="evidence" value="ECO:0007669"/>
    <property type="project" value="TreeGrafter"/>
</dbReference>
<dbReference type="PROSITE" id="PS51198">
    <property type="entry name" value="UVRD_HELICASE_ATP_BIND"/>
    <property type="match status" value="1"/>
</dbReference>
<dbReference type="GO" id="GO:0016887">
    <property type="term" value="F:ATP hydrolysis activity"/>
    <property type="evidence" value="ECO:0007669"/>
    <property type="project" value="RHEA"/>
</dbReference>
<dbReference type="InterPro" id="IPR027417">
    <property type="entry name" value="P-loop_NTPase"/>
</dbReference>
<keyword evidence="7 14" id="KW-0067">ATP-binding</keyword>
<evidence type="ECO:0000256" key="4">
    <source>
        <dbReference type="ARBA" id="ARBA00022801"/>
    </source>
</evidence>
<evidence type="ECO:0000256" key="5">
    <source>
        <dbReference type="ARBA" id="ARBA00022806"/>
    </source>
</evidence>
<dbReference type="HOGENOM" id="CLU_001114_1_3_11"/>
<dbReference type="Proteomes" id="UP000006001">
    <property type="component" value="Unassembled WGS sequence"/>
</dbReference>
<accession>D0WF56</accession>
<feature type="domain" description="UvrD-like helicase C-terminal" evidence="16">
    <location>
        <begin position="462"/>
        <end position="743"/>
    </location>
</feature>
<dbReference type="GO" id="GO:0033202">
    <property type="term" value="C:DNA helicase complex"/>
    <property type="evidence" value="ECO:0007669"/>
    <property type="project" value="TreeGrafter"/>
</dbReference>
<dbReference type="STRING" id="649764.HMPREF0762_00567"/>
<feature type="domain" description="UvrD-like helicase ATP-binding" evidence="15">
    <location>
        <begin position="4"/>
        <end position="435"/>
    </location>
</feature>
<dbReference type="GO" id="GO:0043138">
    <property type="term" value="F:3'-5' DNA helicase activity"/>
    <property type="evidence" value="ECO:0007669"/>
    <property type="project" value="UniProtKB-EC"/>
</dbReference>
<keyword evidence="3" id="KW-0227">DNA damage</keyword>
<dbReference type="PANTHER" id="PTHR11070:SF2">
    <property type="entry name" value="ATP-DEPENDENT DNA HELICASE SRS2"/>
    <property type="match status" value="1"/>
</dbReference>
<evidence type="ECO:0000256" key="1">
    <source>
        <dbReference type="ARBA" id="ARBA00022722"/>
    </source>
</evidence>
<name>D0WF56_SLAES</name>
<dbReference type="InterPro" id="IPR000212">
    <property type="entry name" value="DNA_helicase_UvrD/REP"/>
</dbReference>
<evidence type="ECO:0000313" key="18">
    <source>
        <dbReference type="Proteomes" id="UP000006001"/>
    </source>
</evidence>
<comment type="catalytic activity">
    <reaction evidence="13">
        <text>ATP + H2O = ADP + phosphate + H(+)</text>
        <dbReference type="Rhea" id="RHEA:13065"/>
        <dbReference type="ChEBI" id="CHEBI:15377"/>
        <dbReference type="ChEBI" id="CHEBI:15378"/>
        <dbReference type="ChEBI" id="CHEBI:30616"/>
        <dbReference type="ChEBI" id="CHEBI:43474"/>
        <dbReference type="ChEBI" id="CHEBI:456216"/>
        <dbReference type="EC" id="5.6.2.4"/>
    </reaction>
</comment>
<dbReference type="Pfam" id="PF12705">
    <property type="entry name" value="PDDEXK_1"/>
    <property type="match status" value="1"/>
</dbReference>
<reference evidence="17" key="1">
    <citation type="submission" date="2009-10" db="EMBL/GenBank/DDBJ databases">
        <authorList>
            <person name="Weinstock G."/>
            <person name="Sodergren E."/>
            <person name="Clifton S."/>
            <person name="Fulton L."/>
            <person name="Fulton B."/>
            <person name="Courtney L."/>
            <person name="Fronick C."/>
            <person name="Harrison M."/>
            <person name="Strong C."/>
            <person name="Farmer C."/>
            <person name="Delahaunty K."/>
            <person name="Markovic C."/>
            <person name="Hall O."/>
            <person name="Minx P."/>
            <person name="Tomlinson C."/>
            <person name="Mitreva M."/>
            <person name="Nelson J."/>
            <person name="Hou S."/>
            <person name="Wollam A."/>
            <person name="Pepin K.H."/>
            <person name="Johnson M."/>
            <person name="Bhonagiri V."/>
            <person name="Nash W.E."/>
            <person name="Warren W."/>
            <person name="Chinwalla A."/>
            <person name="Mardis E.R."/>
            <person name="Wilson R.K."/>
        </authorList>
    </citation>
    <scope>NUCLEOTIDE SEQUENCE [LARGE SCALE GENOMIC DNA]</scope>
    <source>
        <strain evidence="17">ATCC 700122</strain>
    </source>
</reference>
<evidence type="ECO:0000256" key="9">
    <source>
        <dbReference type="ARBA" id="ARBA00023204"/>
    </source>
</evidence>
<dbReference type="Gene3D" id="3.90.320.10">
    <property type="match status" value="1"/>
</dbReference>
<evidence type="ECO:0000256" key="10">
    <source>
        <dbReference type="ARBA" id="ARBA00023235"/>
    </source>
</evidence>
<evidence type="ECO:0000256" key="2">
    <source>
        <dbReference type="ARBA" id="ARBA00022741"/>
    </source>
</evidence>
<comment type="catalytic activity">
    <reaction evidence="11">
        <text>Couples ATP hydrolysis with the unwinding of duplex DNA by translocating in the 3'-5' direction.</text>
        <dbReference type="EC" id="5.6.2.4"/>
    </reaction>
</comment>
<evidence type="ECO:0000256" key="14">
    <source>
        <dbReference type="PROSITE-ProRule" id="PRU00560"/>
    </source>
</evidence>
<organism evidence="17 18">
    <name type="scientific">Slackia exigua (strain ATCC 700122 / DSM 15923 / CIP 105133 / JCM 11022 / KCTC 5966 / S-7)</name>
    <dbReference type="NCBI Taxonomy" id="649764"/>
    <lineage>
        <taxon>Bacteria</taxon>
        <taxon>Bacillati</taxon>
        <taxon>Actinomycetota</taxon>
        <taxon>Coriobacteriia</taxon>
        <taxon>Eggerthellales</taxon>
        <taxon>Eggerthellaceae</taxon>
        <taxon>Slackia</taxon>
    </lineage>
</organism>
<keyword evidence="1" id="KW-0540">Nuclease</keyword>
<keyword evidence="8" id="KW-0238">DNA-binding</keyword>
<dbReference type="InterPro" id="IPR038726">
    <property type="entry name" value="PDDEXK_AddAB-type"/>
</dbReference>
<evidence type="ECO:0000256" key="3">
    <source>
        <dbReference type="ARBA" id="ARBA00022763"/>
    </source>
</evidence>
<dbReference type="Gene3D" id="3.40.50.300">
    <property type="entry name" value="P-loop containing nucleotide triphosphate hydrolases"/>
    <property type="match status" value="4"/>
</dbReference>
<dbReference type="GO" id="GO:0005524">
    <property type="term" value="F:ATP binding"/>
    <property type="evidence" value="ECO:0007669"/>
    <property type="project" value="UniProtKB-UniRule"/>
</dbReference>
<feature type="binding site" evidence="14">
    <location>
        <begin position="25"/>
        <end position="32"/>
    </location>
    <ligand>
        <name>ATP</name>
        <dbReference type="ChEBI" id="CHEBI:30616"/>
    </ligand>
</feature>
<dbReference type="RefSeq" id="WP_006361817.1">
    <property type="nucleotide sequence ID" value="NZ_GG700630.1"/>
</dbReference>
<dbReference type="InterPro" id="IPR014017">
    <property type="entry name" value="DNA_helicase_UvrD-like_C"/>
</dbReference>
<dbReference type="eggNOG" id="COG1074">
    <property type="taxonomic scope" value="Bacteria"/>
</dbReference>
<dbReference type="EC" id="5.6.2.4" evidence="12"/>
<dbReference type="EMBL" id="ACUX02000005">
    <property type="protein sequence ID" value="EEZ61926.1"/>
    <property type="molecule type" value="Genomic_DNA"/>
</dbReference>
<proteinExistence type="predicted"/>
<gene>
    <name evidence="17" type="ORF">HMPREF0762_00567</name>
</gene>
<evidence type="ECO:0000256" key="8">
    <source>
        <dbReference type="ARBA" id="ARBA00023125"/>
    </source>
</evidence>
<evidence type="ECO:0000259" key="16">
    <source>
        <dbReference type="PROSITE" id="PS51217"/>
    </source>
</evidence>
<dbReference type="PROSITE" id="PS51217">
    <property type="entry name" value="UVRD_HELICASE_CTER"/>
    <property type="match status" value="1"/>
</dbReference>
<dbReference type="GeneID" id="85007187"/>
<dbReference type="AlphaFoldDB" id="D0WF56"/>
<evidence type="ECO:0000256" key="6">
    <source>
        <dbReference type="ARBA" id="ARBA00022839"/>
    </source>
</evidence>
<dbReference type="InterPro" id="IPR014016">
    <property type="entry name" value="UvrD-like_ATP-bd"/>
</dbReference>
<dbReference type="GO" id="GO:0004527">
    <property type="term" value="F:exonuclease activity"/>
    <property type="evidence" value="ECO:0007669"/>
    <property type="project" value="UniProtKB-KW"/>
</dbReference>
<evidence type="ECO:0000259" key="15">
    <source>
        <dbReference type="PROSITE" id="PS51198"/>
    </source>
</evidence>
<dbReference type="GO" id="GO:0000725">
    <property type="term" value="P:recombinational repair"/>
    <property type="evidence" value="ECO:0007669"/>
    <property type="project" value="TreeGrafter"/>
</dbReference>
<evidence type="ECO:0000256" key="13">
    <source>
        <dbReference type="ARBA" id="ARBA00048988"/>
    </source>
</evidence>